<protein>
    <recommendedName>
        <fullName evidence="3">F-box domain-containing protein</fullName>
    </recommendedName>
</protein>
<evidence type="ECO:0000313" key="1">
    <source>
        <dbReference type="EMBL" id="PHT84813.1"/>
    </source>
</evidence>
<gene>
    <name evidence="1" type="ORF">T459_13256</name>
</gene>
<evidence type="ECO:0000313" key="2">
    <source>
        <dbReference type="Proteomes" id="UP000222542"/>
    </source>
</evidence>
<dbReference type="Proteomes" id="UP000222542">
    <property type="component" value="Unassembled WGS sequence"/>
</dbReference>
<comment type="caution">
    <text evidence="1">The sequence shown here is derived from an EMBL/GenBank/DDBJ whole genome shotgun (WGS) entry which is preliminary data.</text>
</comment>
<reference evidence="1 2" key="2">
    <citation type="journal article" date="2017" name="Genome Biol.">
        <title>New reference genome sequences of hot pepper reveal the massive evolution of plant disease-resistance genes by retroduplication.</title>
        <authorList>
            <person name="Kim S."/>
            <person name="Park J."/>
            <person name="Yeom S.I."/>
            <person name="Kim Y.M."/>
            <person name="Seo E."/>
            <person name="Kim K.T."/>
            <person name="Kim M.S."/>
            <person name="Lee J.M."/>
            <person name="Cheong K."/>
            <person name="Shin H.S."/>
            <person name="Kim S.B."/>
            <person name="Han K."/>
            <person name="Lee J."/>
            <person name="Park M."/>
            <person name="Lee H.A."/>
            <person name="Lee H.Y."/>
            <person name="Lee Y."/>
            <person name="Oh S."/>
            <person name="Lee J.H."/>
            <person name="Choi E."/>
            <person name="Choi E."/>
            <person name="Lee S.E."/>
            <person name="Jeon J."/>
            <person name="Kim H."/>
            <person name="Choi G."/>
            <person name="Song H."/>
            <person name="Lee J."/>
            <person name="Lee S.C."/>
            <person name="Kwon J.K."/>
            <person name="Lee H.Y."/>
            <person name="Koo N."/>
            <person name="Hong Y."/>
            <person name="Kim R.W."/>
            <person name="Kang W.H."/>
            <person name="Huh J.H."/>
            <person name="Kang B.C."/>
            <person name="Yang T.J."/>
            <person name="Lee Y.H."/>
            <person name="Bennetzen J.L."/>
            <person name="Choi D."/>
        </authorList>
    </citation>
    <scope>NUCLEOTIDE SEQUENCE [LARGE SCALE GENOMIC DNA]</scope>
    <source>
        <strain evidence="2">cv. CM334</strain>
    </source>
</reference>
<dbReference type="AlphaFoldDB" id="A0A2G2ZS87"/>
<name>A0A2G2ZS87_CAPAN</name>
<evidence type="ECO:0008006" key="3">
    <source>
        <dbReference type="Google" id="ProtNLM"/>
    </source>
</evidence>
<sequence length="116" mass="13102">MVTEIAWEILVRCPVKSLSCKNWYALIKTPEFVQQHLNCSKSKPPQFLISDYGAPDDDDDDDDVDSHSVTFISDNGVSLLPPDPQRFNGVRKIVGSVDGLFFIVREIDHKVFSYAL</sequence>
<dbReference type="EMBL" id="AYRZ02000004">
    <property type="protein sequence ID" value="PHT84813.1"/>
    <property type="molecule type" value="Genomic_DNA"/>
</dbReference>
<dbReference type="Gramene" id="PHT84813">
    <property type="protein sequence ID" value="PHT84813"/>
    <property type="gene ID" value="T459_13256"/>
</dbReference>
<reference evidence="1 2" key="1">
    <citation type="journal article" date="2014" name="Nat. Genet.">
        <title>Genome sequence of the hot pepper provides insights into the evolution of pungency in Capsicum species.</title>
        <authorList>
            <person name="Kim S."/>
            <person name="Park M."/>
            <person name="Yeom S.I."/>
            <person name="Kim Y.M."/>
            <person name="Lee J.M."/>
            <person name="Lee H.A."/>
            <person name="Seo E."/>
            <person name="Choi J."/>
            <person name="Cheong K."/>
            <person name="Kim K.T."/>
            <person name="Jung K."/>
            <person name="Lee G.W."/>
            <person name="Oh S.K."/>
            <person name="Bae C."/>
            <person name="Kim S.B."/>
            <person name="Lee H.Y."/>
            <person name="Kim S.Y."/>
            <person name="Kim M.S."/>
            <person name="Kang B.C."/>
            <person name="Jo Y.D."/>
            <person name="Yang H.B."/>
            <person name="Jeong H.J."/>
            <person name="Kang W.H."/>
            <person name="Kwon J.K."/>
            <person name="Shin C."/>
            <person name="Lim J.Y."/>
            <person name="Park J.H."/>
            <person name="Huh J.H."/>
            <person name="Kim J.S."/>
            <person name="Kim B.D."/>
            <person name="Cohen O."/>
            <person name="Paran I."/>
            <person name="Suh M.C."/>
            <person name="Lee S.B."/>
            <person name="Kim Y.K."/>
            <person name="Shin Y."/>
            <person name="Noh S.J."/>
            <person name="Park J."/>
            <person name="Seo Y.S."/>
            <person name="Kwon S.Y."/>
            <person name="Kim H.A."/>
            <person name="Park J.M."/>
            <person name="Kim H.J."/>
            <person name="Choi S.B."/>
            <person name="Bosland P.W."/>
            <person name="Reeves G."/>
            <person name="Jo S.H."/>
            <person name="Lee B.W."/>
            <person name="Cho H.T."/>
            <person name="Choi H.S."/>
            <person name="Lee M.S."/>
            <person name="Yu Y."/>
            <person name="Do Choi Y."/>
            <person name="Park B.S."/>
            <person name="van Deynze A."/>
            <person name="Ashrafi H."/>
            <person name="Hill T."/>
            <person name="Kim W.T."/>
            <person name="Pai H.S."/>
            <person name="Ahn H.K."/>
            <person name="Yeam I."/>
            <person name="Giovannoni J.J."/>
            <person name="Rose J.K."/>
            <person name="Sorensen I."/>
            <person name="Lee S.J."/>
            <person name="Kim R.W."/>
            <person name="Choi I.Y."/>
            <person name="Choi B.S."/>
            <person name="Lim J.S."/>
            <person name="Lee Y.H."/>
            <person name="Choi D."/>
        </authorList>
    </citation>
    <scope>NUCLEOTIDE SEQUENCE [LARGE SCALE GENOMIC DNA]</scope>
    <source>
        <strain evidence="2">cv. CM334</strain>
    </source>
</reference>
<organism evidence="1 2">
    <name type="scientific">Capsicum annuum</name>
    <name type="common">Capsicum pepper</name>
    <dbReference type="NCBI Taxonomy" id="4072"/>
    <lineage>
        <taxon>Eukaryota</taxon>
        <taxon>Viridiplantae</taxon>
        <taxon>Streptophyta</taxon>
        <taxon>Embryophyta</taxon>
        <taxon>Tracheophyta</taxon>
        <taxon>Spermatophyta</taxon>
        <taxon>Magnoliopsida</taxon>
        <taxon>eudicotyledons</taxon>
        <taxon>Gunneridae</taxon>
        <taxon>Pentapetalae</taxon>
        <taxon>asterids</taxon>
        <taxon>lamiids</taxon>
        <taxon>Solanales</taxon>
        <taxon>Solanaceae</taxon>
        <taxon>Solanoideae</taxon>
        <taxon>Capsiceae</taxon>
        <taxon>Capsicum</taxon>
    </lineage>
</organism>
<keyword evidence="2" id="KW-1185">Reference proteome</keyword>
<proteinExistence type="predicted"/>
<accession>A0A2G2ZS87</accession>